<feature type="compositionally biased region" description="Pro residues" evidence="1">
    <location>
        <begin position="300"/>
        <end position="310"/>
    </location>
</feature>
<dbReference type="Proteomes" id="UP000271974">
    <property type="component" value="Unassembled WGS sequence"/>
</dbReference>
<feature type="region of interest" description="Disordered" evidence="1">
    <location>
        <begin position="1"/>
        <end position="35"/>
    </location>
</feature>
<reference evidence="2 3" key="1">
    <citation type="submission" date="2019-01" db="EMBL/GenBank/DDBJ databases">
        <title>A draft genome assembly of the solar-powered sea slug Elysia chlorotica.</title>
        <authorList>
            <person name="Cai H."/>
            <person name="Li Q."/>
            <person name="Fang X."/>
            <person name="Li J."/>
            <person name="Curtis N.E."/>
            <person name="Altenburger A."/>
            <person name="Shibata T."/>
            <person name="Feng M."/>
            <person name="Maeda T."/>
            <person name="Schwartz J.A."/>
            <person name="Shigenobu S."/>
            <person name="Lundholm N."/>
            <person name="Nishiyama T."/>
            <person name="Yang H."/>
            <person name="Hasebe M."/>
            <person name="Li S."/>
            <person name="Pierce S.K."/>
            <person name="Wang J."/>
        </authorList>
    </citation>
    <scope>NUCLEOTIDE SEQUENCE [LARGE SCALE GENOMIC DNA]</scope>
    <source>
        <strain evidence="2">EC2010</strain>
        <tissue evidence="2">Whole organism of an adult</tissue>
    </source>
</reference>
<feature type="region of interest" description="Disordered" evidence="1">
    <location>
        <begin position="48"/>
        <end position="205"/>
    </location>
</feature>
<feature type="compositionally biased region" description="Polar residues" evidence="1">
    <location>
        <begin position="322"/>
        <end position="348"/>
    </location>
</feature>
<dbReference type="STRING" id="188477.A0A3S0ZSW8"/>
<feature type="compositionally biased region" description="Pro residues" evidence="1">
    <location>
        <begin position="358"/>
        <end position="367"/>
    </location>
</feature>
<dbReference type="AlphaFoldDB" id="A0A3S0ZSW8"/>
<dbReference type="OrthoDB" id="6155250at2759"/>
<organism evidence="2 3">
    <name type="scientific">Elysia chlorotica</name>
    <name type="common">Eastern emerald elysia</name>
    <name type="synonym">Sea slug</name>
    <dbReference type="NCBI Taxonomy" id="188477"/>
    <lineage>
        <taxon>Eukaryota</taxon>
        <taxon>Metazoa</taxon>
        <taxon>Spiralia</taxon>
        <taxon>Lophotrochozoa</taxon>
        <taxon>Mollusca</taxon>
        <taxon>Gastropoda</taxon>
        <taxon>Heterobranchia</taxon>
        <taxon>Euthyneura</taxon>
        <taxon>Panpulmonata</taxon>
        <taxon>Sacoglossa</taxon>
        <taxon>Placobranchoidea</taxon>
        <taxon>Plakobranchidae</taxon>
        <taxon>Elysia</taxon>
    </lineage>
</organism>
<feature type="compositionally biased region" description="Basic and acidic residues" evidence="1">
    <location>
        <begin position="242"/>
        <end position="254"/>
    </location>
</feature>
<gene>
    <name evidence="2" type="ORF">EGW08_006291</name>
</gene>
<name>A0A3S0ZSW8_ELYCH</name>
<proteinExistence type="predicted"/>
<feature type="compositionally biased region" description="Low complexity" evidence="1">
    <location>
        <begin position="75"/>
        <end position="92"/>
    </location>
</feature>
<protein>
    <submittedName>
        <fullName evidence="2">Uncharacterized protein</fullName>
    </submittedName>
</protein>
<keyword evidence="3" id="KW-1185">Reference proteome</keyword>
<feature type="compositionally biased region" description="Low complexity" evidence="1">
    <location>
        <begin position="49"/>
        <end position="67"/>
    </location>
</feature>
<dbReference type="EMBL" id="RQTK01000155">
    <property type="protein sequence ID" value="RUS85962.1"/>
    <property type="molecule type" value="Genomic_DNA"/>
</dbReference>
<feature type="region of interest" description="Disordered" evidence="1">
    <location>
        <begin position="220"/>
        <end position="520"/>
    </location>
</feature>
<evidence type="ECO:0000256" key="1">
    <source>
        <dbReference type="SAM" id="MobiDB-lite"/>
    </source>
</evidence>
<evidence type="ECO:0000313" key="3">
    <source>
        <dbReference type="Proteomes" id="UP000271974"/>
    </source>
</evidence>
<comment type="caution">
    <text evidence="2">The sequence shown here is derived from an EMBL/GenBank/DDBJ whole genome shotgun (WGS) entry which is preliminary data.</text>
</comment>
<accession>A0A3S0ZSW8</accession>
<feature type="region of interest" description="Disordered" evidence="1">
    <location>
        <begin position="539"/>
        <end position="573"/>
    </location>
</feature>
<feature type="compositionally biased region" description="Low complexity" evidence="1">
    <location>
        <begin position="137"/>
        <end position="163"/>
    </location>
</feature>
<feature type="compositionally biased region" description="Polar residues" evidence="1">
    <location>
        <begin position="190"/>
        <end position="205"/>
    </location>
</feature>
<feature type="compositionally biased region" description="Basic and acidic residues" evidence="1">
    <location>
        <begin position="481"/>
        <end position="493"/>
    </location>
</feature>
<sequence>MAGLTVISKGYKPNETFKDDEGDGAGGDPSLSQSPPCYYAVIQRRKPEVTATSSDDSGVTVVSTTPSRDPAFRRSFPASHSSSSETHFPSTAQVISGAKSSSAIPTEAATLQRRAANSSTESQPAVAGRGGAGTEPSSSSSRGSNSTMLNKSASAPSSGTATPIRRGGSSSLRHGEAVRPSSAVSDMAHQRSSAATCIGSNNSPKHVQISDIVSVNITGDCLPAGNNYPGPNPNVDKPNGILKRDNSFRRDREPPPLPPPLADVPPSMANDNVFPNVLPQVQTSFVAGDDNEVDRESSSTPPPPPPPPAPANDENLDKPLKSSPSRKNNTLRVDCSKATSTLHPNQHKTSSSSESPEWPSPPEPLTPQTPQTPNAGATAHMSFDSDTIQRMLRSLPDSPLDIYTSDNFDQGFHEEDLDPSGYSRTLPNPRFQGGQPNHGRDPSSFQTADSRQEQPVPDPSIVQAEKRGSAGSRLFRTKSLTVHDRQSKSETNRRQQSVDTPSASAAAAATSGKVDPASHRRRMFNKIALEKELKKRNRNIAANYPDSGIGMGPGEGATSLRSDTKTGEFLAVQ</sequence>
<evidence type="ECO:0000313" key="2">
    <source>
        <dbReference type="EMBL" id="RUS85962.1"/>
    </source>
</evidence>